<dbReference type="InterPro" id="IPR050351">
    <property type="entry name" value="BphY/WalK/GraS-like"/>
</dbReference>
<dbReference type="SUPFAM" id="SSF55781">
    <property type="entry name" value="GAF domain-like"/>
    <property type="match status" value="4"/>
</dbReference>
<reference evidence="8" key="1">
    <citation type="submission" date="2024-06" db="EMBL/GenBank/DDBJ databases">
        <title>Draft Genome Sequence of Deinococcus sonorensis Type Strain KR-87, a Biofilm Producing Representative of the Genus Deinococcus.</title>
        <authorList>
            <person name="Boren L.S."/>
            <person name="Grosso R.A."/>
            <person name="Hugenberg-Cox A.N."/>
            <person name="Hill J.T.E."/>
            <person name="Albert C.M."/>
            <person name="Tuohy J.M."/>
        </authorList>
    </citation>
    <scope>NUCLEOTIDE SEQUENCE</scope>
    <source>
        <strain evidence="8">KR-87</strain>
    </source>
</reference>
<dbReference type="Gene3D" id="3.30.565.10">
    <property type="entry name" value="Histidine kinase-like ATPase, C-terminal domain"/>
    <property type="match status" value="1"/>
</dbReference>
<dbReference type="InterPro" id="IPR029016">
    <property type="entry name" value="GAF-like_dom_sf"/>
</dbReference>
<evidence type="ECO:0000313" key="8">
    <source>
        <dbReference type="EMBL" id="XBV86198.1"/>
    </source>
</evidence>
<feature type="region of interest" description="Disordered" evidence="6">
    <location>
        <begin position="901"/>
        <end position="926"/>
    </location>
</feature>
<keyword evidence="5" id="KW-0418">Kinase</keyword>
<evidence type="ECO:0000256" key="5">
    <source>
        <dbReference type="ARBA" id="ARBA00022777"/>
    </source>
</evidence>
<dbReference type="InterPro" id="IPR005467">
    <property type="entry name" value="His_kinase_dom"/>
</dbReference>
<dbReference type="GO" id="GO:0000156">
    <property type="term" value="F:phosphorelay response regulator activity"/>
    <property type="evidence" value="ECO:0007669"/>
    <property type="project" value="TreeGrafter"/>
</dbReference>
<dbReference type="GO" id="GO:0007234">
    <property type="term" value="P:osmosensory signaling via phosphorelay pathway"/>
    <property type="evidence" value="ECO:0007669"/>
    <property type="project" value="TreeGrafter"/>
</dbReference>
<dbReference type="EMBL" id="CP158299">
    <property type="protein sequence ID" value="XBV86198.1"/>
    <property type="molecule type" value="Genomic_DNA"/>
</dbReference>
<dbReference type="FunFam" id="3.30.565.10:FF:000006">
    <property type="entry name" value="Sensor histidine kinase WalK"/>
    <property type="match status" value="1"/>
</dbReference>
<dbReference type="AlphaFoldDB" id="A0AAU7UCU2"/>
<comment type="catalytic activity">
    <reaction evidence="1">
        <text>ATP + protein L-histidine = ADP + protein N-phospho-L-histidine.</text>
        <dbReference type="EC" id="2.7.13.3"/>
    </reaction>
</comment>
<dbReference type="InterPro" id="IPR036097">
    <property type="entry name" value="HisK_dim/P_sf"/>
</dbReference>
<dbReference type="GO" id="GO:0000155">
    <property type="term" value="F:phosphorelay sensor kinase activity"/>
    <property type="evidence" value="ECO:0007669"/>
    <property type="project" value="InterPro"/>
</dbReference>
<dbReference type="Pfam" id="PF02518">
    <property type="entry name" value="HATPase_c"/>
    <property type="match status" value="1"/>
</dbReference>
<evidence type="ECO:0000256" key="4">
    <source>
        <dbReference type="ARBA" id="ARBA00022679"/>
    </source>
</evidence>
<dbReference type="PANTHER" id="PTHR42878">
    <property type="entry name" value="TWO-COMPONENT HISTIDINE KINASE"/>
    <property type="match status" value="1"/>
</dbReference>
<sequence>MSSLPAASSGPETALEVQLQDVTQALAAARTQVEVLDAVLDAAVRALAATSGAVLLVDEDAQVLRVAAELQRPNPAEPLAVWQDGPLDAQEPAAEVLRTHQALYLEQRAGAVAAVPMVLAGRLLGSVVLAFREARPFTAEERAFLDTLAVHGTVALDRIRRRSLNTGVPDERPEPPPVDARAQDAFMALTEAVGSEIDLPVLVRQAIAVLQGRFPGASVGHYVQEGELWKAQVWSEDMTPELTAVITAGLPAETPLIARVLEGRQPVFIDGWNPEEEQISPSEAYASAAGYPLLVNGELHSLLAVGLRDTPRWSEADRGIVRAVGRSLSLALERTQTARRLLRQNAELQARTRALEAFAALTRDLALTSDPLLLIQRAQEVVMSMLTDGAAMYFEPQGDRWVCRVQSGDLQSPELQIQIDAGLPYAETHSLLVPWTTGQPYFQNVHAQRTDQLAPLTGHIAASATLPIRTGGRTVGVLAFGLLRQRTWSSVDRVLLGTAVQSLELALERAAQTRTLDEERVALEAFTRFTQQVGSELDVDVLVREAIALLQETCEVDVAYLELDGDLYRATAWNPGYDPALLSRLQEGFPLRRSNLALILRDHQVAFIDHWDAAGEWILESVHFLAVAGYPFFRSGELHNVLVMGSGASATWSERDKGIFRAVGRSLDLALERARQAQTLREQRDALAARTQELSVATEELQAFSYSVTHDLRTPVRHMIGFLELARKALDGKLDARSARYLDVVEQAGGQMNTLIDALLNLSQATQQPLRLGMVDLNTVVAQIKDTLMPDLLTRHIRWEVAPLPTVCADADAMKQVLTQLTENALKFTRSRDPAIIRVYAEDQGSRWGVFVQDNGLGFDPRYQDRLFNVFQRLHSAQEATGSGVGLASVRRLIAKHGGQVSAAGQPGEGATFGFSLPKDMEQARR</sequence>
<evidence type="ECO:0000259" key="7">
    <source>
        <dbReference type="PROSITE" id="PS50109"/>
    </source>
</evidence>
<dbReference type="InterPro" id="IPR003018">
    <property type="entry name" value="GAF"/>
</dbReference>
<dbReference type="Gene3D" id="1.10.287.130">
    <property type="match status" value="1"/>
</dbReference>
<dbReference type="SUPFAM" id="SSF47384">
    <property type="entry name" value="Homodimeric domain of signal transducing histidine kinase"/>
    <property type="match status" value="1"/>
</dbReference>
<evidence type="ECO:0000256" key="2">
    <source>
        <dbReference type="ARBA" id="ARBA00012438"/>
    </source>
</evidence>
<dbReference type="GO" id="GO:0030295">
    <property type="term" value="F:protein kinase activator activity"/>
    <property type="evidence" value="ECO:0007669"/>
    <property type="project" value="TreeGrafter"/>
</dbReference>
<dbReference type="InterPro" id="IPR003594">
    <property type="entry name" value="HATPase_dom"/>
</dbReference>
<evidence type="ECO:0000256" key="6">
    <source>
        <dbReference type="SAM" id="MobiDB-lite"/>
    </source>
</evidence>
<dbReference type="SMART" id="SM00388">
    <property type="entry name" value="HisKA"/>
    <property type="match status" value="1"/>
</dbReference>
<dbReference type="InterPro" id="IPR036890">
    <property type="entry name" value="HATPase_C_sf"/>
</dbReference>
<dbReference type="Pfam" id="PF01590">
    <property type="entry name" value="GAF"/>
    <property type="match status" value="2"/>
</dbReference>
<evidence type="ECO:0000256" key="1">
    <source>
        <dbReference type="ARBA" id="ARBA00000085"/>
    </source>
</evidence>
<dbReference type="Gene3D" id="3.30.450.40">
    <property type="match status" value="4"/>
</dbReference>
<organism evidence="8">
    <name type="scientific">Deinococcus sonorensis KR-87</name>
    <dbReference type="NCBI Taxonomy" id="694439"/>
    <lineage>
        <taxon>Bacteria</taxon>
        <taxon>Thermotogati</taxon>
        <taxon>Deinococcota</taxon>
        <taxon>Deinococci</taxon>
        <taxon>Deinococcales</taxon>
        <taxon>Deinococcaceae</taxon>
        <taxon>Deinococcus</taxon>
    </lineage>
</organism>
<evidence type="ECO:0000256" key="3">
    <source>
        <dbReference type="ARBA" id="ARBA00022553"/>
    </source>
</evidence>
<dbReference type="PANTHER" id="PTHR42878:SF15">
    <property type="entry name" value="BACTERIOPHYTOCHROME"/>
    <property type="match status" value="1"/>
</dbReference>
<dbReference type="Pfam" id="PF13492">
    <property type="entry name" value="GAF_3"/>
    <property type="match status" value="1"/>
</dbReference>
<keyword evidence="3" id="KW-0597">Phosphoprotein</keyword>
<dbReference type="CDD" id="cd00082">
    <property type="entry name" value="HisKA"/>
    <property type="match status" value="1"/>
</dbReference>
<keyword evidence="4" id="KW-0808">Transferase</keyword>
<accession>A0AAU7UCU2</accession>
<gene>
    <name evidence="8" type="ORF">ABOD76_07800</name>
</gene>
<dbReference type="RefSeq" id="WP_350244252.1">
    <property type="nucleotide sequence ID" value="NZ_CP158299.1"/>
</dbReference>
<dbReference type="PRINTS" id="PR00344">
    <property type="entry name" value="BCTRLSENSOR"/>
</dbReference>
<dbReference type="SUPFAM" id="SSF55874">
    <property type="entry name" value="ATPase domain of HSP90 chaperone/DNA topoisomerase II/histidine kinase"/>
    <property type="match status" value="1"/>
</dbReference>
<proteinExistence type="predicted"/>
<dbReference type="InterPro" id="IPR004358">
    <property type="entry name" value="Sig_transdc_His_kin-like_C"/>
</dbReference>
<protein>
    <recommendedName>
        <fullName evidence="2">histidine kinase</fullName>
        <ecNumber evidence="2">2.7.13.3</ecNumber>
    </recommendedName>
</protein>
<dbReference type="PROSITE" id="PS50109">
    <property type="entry name" value="HIS_KIN"/>
    <property type="match status" value="1"/>
</dbReference>
<dbReference type="SMART" id="SM00387">
    <property type="entry name" value="HATPase_c"/>
    <property type="match status" value="1"/>
</dbReference>
<dbReference type="InterPro" id="IPR003661">
    <property type="entry name" value="HisK_dim/P_dom"/>
</dbReference>
<dbReference type="EC" id="2.7.13.3" evidence="2"/>
<dbReference type="KEGG" id="dsc:ABOD76_07800"/>
<name>A0AAU7UCU2_9DEIO</name>
<dbReference type="Pfam" id="PF00512">
    <property type="entry name" value="HisKA"/>
    <property type="match status" value="1"/>
</dbReference>
<dbReference type="SMART" id="SM00065">
    <property type="entry name" value="GAF"/>
    <property type="match status" value="3"/>
</dbReference>
<feature type="domain" description="Histidine kinase" evidence="7">
    <location>
        <begin position="707"/>
        <end position="921"/>
    </location>
</feature>